<protein>
    <submittedName>
        <fullName evidence="1">Uncharacterized protein</fullName>
    </submittedName>
</protein>
<keyword evidence="2" id="KW-1185">Reference proteome</keyword>
<evidence type="ECO:0000313" key="1">
    <source>
        <dbReference type="EMBL" id="KHG01926.1"/>
    </source>
</evidence>
<evidence type="ECO:0000313" key="2">
    <source>
        <dbReference type="Proteomes" id="UP000032142"/>
    </source>
</evidence>
<accession>A0A0B0MSL6</accession>
<sequence length="74" mass="8594">MIIIHSITNLPCNHQIISLKYILVPYRINFIFSIMVAIPNEPLRIIISNTQENLAQEVPHIHYWACSHKLSVET</sequence>
<name>A0A0B0MSL6_GOSAR</name>
<dbReference type="Proteomes" id="UP000032142">
    <property type="component" value="Unassembled WGS sequence"/>
</dbReference>
<comment type="caution">
    <text evidence="1">The sequence shown here is derived from an EMBL/GenBank/DDBJ whole genome shotgun (WGS) entry which is preliminary data.</text>
</comment>
<gene>
    <name evidence="1" type="ORF">F383_21256</name>
</gene>
<dbReference type="EMBL" id="JRRC01228257">
    <property type="protein sequence ID" value="KHG01926.1"/>
    <property type="molecule type" value="Genomic_DNA"/>
</dbReference>
<dbReference type="AlphaFoldDB" id="A0A0B0MSL6"/>
<proteinExistence type="predicted"/>
<reference evidence="2" key="1">
    <citation type="submission" date="2014-09" db="EMBL/GenBank/DDBJ databases">
        <authorList>
            <person name="Mudge J."/>
            <person name="Ramaraj T."/>
            <person name="Lindquist I.E."/>
            <person name="Bharti A.K."/>
            <person name="Sundararajan A."/>
            <person name="Cameron C.T."/>
            <person name="Woodward J.E."/>
            <person name="May G.D."/>
            <person name="Brubaker C."/>
            <person name="Broadhvest J."/>
            <person name="Wilkins T.A."/>
        </authorList>
    </citation>
    <scope>NUCLEOTIDE SEQUENCE</scope>
    <source>
        <strain evidence="2">cv. AKA8401</strain>
    </source>
</reference>
<organism evidence="1 2">
    <name type="scientific">Gossypium arboreum</name>
    <name type="common">Tree cotton</name>
    <name type="synonym">Gossypium nanking</name>
    <dbReference type="NCBI Taxonomy" id="29729"/>
    <lineage>
        <taxon>Eukaryota</taxon>
        <taxon>Viridiplantae</taxon>
        <taxon>Streptophyta</taxon>
        <taxon>Embryophyta</taxon>
        <taxon>Tracheophyta</taxon>
        <taxon>Spermatophyta</taxon>
        <taxon>Magnoliopsida</taxon>
        <taxon>eudicotyledons</taxon>
        <taxon>Gunneridae</taxon>
        <taxon>Pentapetalae</taxon>
        <taxon>rosids</taxon>
        <taxon>malvids</taxon>
        <taxon>Malvales</taxon>
        <taxon>Malvaceae</taxon>
        <taxon>Malvoideae</taxon>
        <taxon>Gossypium</taxon>
    </lineage>
</organism>